<gene>
    <name evidence="3" type="ORF">RCL2_000201600</name>
    <name evidence="2" type="ORF">RclHR1_01110005</name>
</gene>
<dbReference type="AlphaFoldDB" id="A0A2Z6Q3I6"/>
<proteinExistence type="predicted"/>
<feature type="compositionally biased region" description="Low complexity" evidence="1">
    <location>
        <begin position="23"/>
        <end position="33"/>
    </location>
</feature>
<evidence type="ECO:0000313" key="3">
    <source>
        <dbReference type="EMBL" id="GES74540.1"/>
    </source>
</evidence>
<dbReference type="EMBL" id="BEXD01000125">
    <property type="protein sequence ID" value="GBB84520.1"/>
    <property type="molecule type" value="Genomic_DNA"/>
</dbReference>
<feature type="region of interest" description="Disordered" evidence="1">
    <location>
        <begin position="23"/>
        <end position="46"/>
    </location>
</feature>
<reference evidence="3" key="2">
    <citation type="submission" date="2019-10" db="EMBL/GenBank/DDBJ databases">
        <title>Conservation and host-specific expression of non-tandemly repeated heterogenous ribosome RNA gene in arbuscular mycorrhizal fungi.</title>
        <authorList>
            <person name="Maeda T."/>
            <person name="Kobayashi Y."/>
            <person name="Nakagawa T."/>
            <person name="Ezawa T."/>
            <person name="Yamaguchi K."/>
            <person name="Bino T."/>
            <person name="Nishimoto Y."/>
            <person name="Shigenobu S."/>
            <person name="Kawaguchi M."/>
        </authorList>
    </citation>
    <scope>NUCLEOTIDE SEQUENCE</scope>
    <source>
        <strain evidence="3">HR1</strain>
    </source>
</reference>
<sequence>MKQRTSNIFASTSTPSNILASASSSTFASTSSTPTNPKNLSNNNKKTDAVMESEYNEIMARAIQELAIASLAVKYNPGVTPGKLDSVVRKFGIKEMAKKCGSKKTYNENLVKIFNDGGMDAVTKHFEEKFFKVQSKGQKKKSQNKQ</sequence>
<dbReference type="EMBL" id="BLAL01000012">
    <property type="protein sequence ID" value="GES74540.1"/>
    <property type="molecule type" value="Genomic_DNA"/>
</dbReference>
<protein>
    <submittedName>
        <fullName evidence="2">Uncharacterized protein</fullName>
    </submittedName>
</protein>
<reference evidence="2 4" key="1">
    <citation type="submission" date="2017-11" db="EMBL/GenBank/DDBJ databases">
        <title>The genome of Rhizophagus clarus HR1 reveals common genetic basis of auxotrophy among arbuscular mycorrhizal fungi.</title>
        <authorList>
            <person name="Kobayashi Y."/>
        </authorList>
    </citation>
    <scope>NUCLEOTIDE SEQUENCE [LARGE SCALE GENOMIC DNA]</scope>
    <source>
        <strain evidence="2 4">HR1</strain>
    </source>
</reference>
<keyword evidence="4" id="KW-1185">Reference proteome</keyword>
<feature type="compositionally biased region" description="Polar residues" evidence="1">
    <location>
        <begin position="34"/>
        <end position="44"/>
    </location>
</feature>
<organism evidence="2 4">
    <name type="scientific">Rhizophagus clarus</name>
    <dbReference type="NCBI Taxonomy" id="94130"/>
    <lineage>
        <taxon>Eukaryota</taxon>
        <taxon>Fungi</taxon>
        <taxon>Fungi incertae sedis</taxon>
        <taxon>Mucoromycota</taxon>
        <taxon>Glomeromycotina</taxon>
        <taxon>Glomeromycetes</taxon>
        <taxon>Glomerales</taxon>
        <taxon>Glomeraceae</taxon>
        <taxon>Rhizophagus</taxon>
    </lineage>
</organism>
<comment type="caution">
    <text evidence="2">The sequence shown here is derived from an EMBL/GenBank/DDBJ whole genome shotgun (WGS) entry which is preliminary data.</text>
</comment>
<evidence type="ECO:0000313" key="2">
    <source>
        <dbReference type="EMBL" id="GBB84520.1"/>
    </source>
</evidence>
<evidence type="ECO:0000256" key="1">
    <source>
        <dbReference type="SAM" id="MobiDB-lite"/>
    </source>
</evidence>
<dbReference type="Proteomes" id="UP000247702">
    <property type="component" value="Unassembled WGS sequence"/>
</dbReference>
<dbReference type="Proteomes" id="UP000615446">
    <property type="component" value="Unassembled WGS sequence"/>
</dbReference>
<name>A0A2Z6Q3I6_9GLOM</name>
<evidence type="ECO:0000313" key="4">
    <source>
        <dbReference type="Proteomes" id="UP000247702"/>
    </source>
</evidence>
<accession>A0A2Z6Q3I6</accession>